<evidence type="ECO:0000313" key="2">
    <source>
        <dbReference type="EMBL" id="GFQ94064.1"/>
    </source>
</evidence>
<protein>
    <submittedName>
        <fullName evidence="2">Uncharacterized protein</fullName>
    </submittedName>
</protein>
<comment type="caution">
    <text evidence="2">The sequence shown here is derived from an EMBL/GenBank/DDBJ whole genome shotgun (WGS) entry which is preliminary data.</text>
</comment>
<proteinExistence type="predicted"/>
<evidence type="ECO:0000256" key="1">
    <source>
        <dbReference type="SAM" id="MobiDB-lite"/>
    </source>
</evidence>
<dbReference type="Proteomes" id="UP000887116">
    <property type="component" value="Unassembled WGS sequence"/>
</dbReference>
<sequence length="90" mass="9947">MKSNNQYLAQIWNKMYEFFPSVSHQKEEYPYNSQWIIPAIPNSSMANLGSHKLNISDLPPLQDHSPDEASSSKLSGSGALNPPVGLEGES</sequence>
<dbReference type="EMBL" id="BMAO01024252">
    <property type="protein sequence ID" value="GFQ94064.1"/>
    <property type="molecule type" value="Genomic_DNA"/>
</dbReference>
<feature type="region of interest" description="Disordered" evidence="1">
    <location>
        <begin position="48"/>
        <end position="90"/>
    </location>
</feature>
<reference evidence="2" key="1">
    <citation type="submission" date="2020-07" db="EMBL/GenBank/DDBJ databases">
        <title>Multicomponent nature underlies the extraordinary mechanical properties of spider dragline silk.</title>
        <authorList>
            <person name="Kono N."/>
            <person name="Nakamura H."/>
            <person name="Mori M."/>
            <person name="Yoshida Y."/>
            <person name="Ohtoshi R."/>
            <person name="Malay A.D."/>
            <person name="Moran D.A.P."/>
            <person name="Tomita M."/>
            <person name="Numata K."/>
            <person name="Arakawa K."/>
        </authorList>
    </citation>
    <scope>NUCLEOTIDE SEQUENCE</scope>
</reference>
<organism evidence="2 3">
    <name type="scientific">Trichonephila clavata</name>
    <name type="common">Joro spider</name>
    <name type="synonym">Nephila clavata</name>
    <dbReference type="NCBI Taxonomy" id="2740835"/>
    <lineage>
        <taxon>Eukaryota</taxon>
        <taxon>Metazoa</taxon>
        <taxon>Ecdysozoa</taxon>
        <taxon>Arthropoda</taxon>
        <taxon>Chelicerata</taxon>
        <taxon>Arachnida</taxon>
        <taxon>Araneae</taxon>
        <taxon>Araneomorphae</taxon>
        <taxon>Entelegynae</taxon>
        <taxon>Araneoidea</taxon>
        <taxon>Nephilidae</taxon>
        <taxon>Trichonephila</taxon>
    </lineage>
</organism>
<dbReference type="AlphaFoldDB" id="A0A8X6G4C3"/>
<name>A0A8X6G4C3_TRICU</name>
<evidence type="ECO:0000313" key="3">
    <source>
        <dbReference type="Proteomes" id="UP000887116"/>
    </source>
</evidence>
<accession>A0A8X6G4C3</accession>
<feature type="compositionally biased region" description="Low complexity" evidence="1">
    <location>
        <begin position="69"/>
        <end position="80"/>
    </location>
</feature>
<keyword evidence="3" id="KW-1185">Reference proteome</keyword>
<gene>
    <name evidence="2" type="ORF">TNCT_113151</name>
</gene>